<name>I4AGD9_BERLS</name>
<dbReference type="PANTHER" id="PTHR33371:SF4">
    <property type="entry name" value="INTERMEMBRANE PHOSPHOLIPID TRANSPORT SYSTEM BINDING PROTEIN MLAD"/>
    <property type="match status" value="1"/>
</dbReference>
<dbReference type="Proteomes" id="UP000006054">
    <property type="component" value="Chromosome"/>
</dbReference>
<proteinExistence type="predicted"/>
<dbReference type="OrthoDB" id="9769132at2"/>
<gene>
    <name evidence="3" type="ordered locus">Fleli_0557</name>
</gene>
<dbReference type="eggNOG" id="COG1463">
    <property type="taxonomic scope" value="Bacteria"/>
</dbReference>
<keyword evidence="4" id="KW-1185">Reference proteome</keyword>
<reference evidence="4" key="1">
    <citation type="submission" date="2012-06" db="EMBL/GenBank/DDBJ databases">
        <title>The complete genome of Flexibacter litoralis DSM 6794.</title>
        <authorList>
            <person name="Lucas S."/>
            <person name="Copeland A."/>
            <person name="Lapidus A."/>
            <person name="Glavina del Rio T."/>
            <person name="Dalin E."/>
            <person name="Tice H."/>
            <person name="Bruce D."/>
            <person name="Goodwin L."/>
            <person name="Pitluck S."/>
            <person name="Peters L."/>
            <person name="Ovchinnikova G."/>
            <person name="Lu M."/>
            <person name="Kyrpides N."/>
            <person name="Mavromatis K."/>
            <person name="Ivanova N."/>
            <person name="Brettin T."/>
            <person name="Detter J.C."/>
            <person name="Han C."/>
            <person name="Larimer F."/>
            <person name="Land M."/>
            <person name="Hauser L."/>
            <person name="Markowitz V."/>
            <person name="Cheng J.-F."/>
            <person name="Hugenholtz P."/>
            <person name="Woyke T."/>
            <person name="Wu D."/>
            <person name="Spring S."/>
            <person name="Lang E."/>
            <person name="Kopitz M."/>
            <person name="Brambilla E."/>
            <person name="Klenk H.-P."/>
            <person name="Eisen J.A."/>
        </authorList>
    </citation>
    <scope>NUCLEOTIDE SEQUENCE [LARGE SCALE GENOMIC DNA]</scope>
    <source>
        <strain evidence="4">ATCC 23117 / DSM 6794 / NBRC 15988 / NCIMB 1366 / Sio-4</strain>
    </source>
</reference>
<evidence type="ECO:0000259" key="2">
    <source>
        <dbReference type="Pfam" id="PF02470"/>
    </source>
</evidence>
<organism evidence="3 4">
    <name type="scientific">Bernardetia litoralis (strain ATCC 23117 / DSM 6794 / NBRC 15988 / NCIMB 1366 / Fx l1 / Sio-4)</name>
    <name type="common">Flexibacter litoralis</name>
    <dbReference type="NCBI Taxonomy" id="880071"/>
    <lineage>
        <taxon>Bacteria</taxon>
        <taxon>Pseudomonadati</taxon>
        <taxon>Bacteroidota</taxon>
        <taxon>Cytophagia</taxon>
        <taxon>Cytophagales</taxon>
        <taxon>Bernardetiaceae</taxon>
        <taxon>Bernardetia</taxon>
    </lineage>
</organism>
<evidence type="ECO:0000256" key="1">
    <source>
        <dbReference type="SAM" id="Phobius"/>
    </source>
</evidence>
<dbReference type="AlphaFoldDB" id="I4AGD9"/>
<evidence type="ECO:0000313" key="3">
    <source>
        <dbReference type="EMBL" id="AFM03024.1"/>
    </source>
</evidence>
<dbReference type="KEGG" id="fli:Fleli_0557"/>
<dbReference type="PANTHER" id="PTHR33371">
    <property type="entry name" value="INTERMEMBRANE PHOSPHOLIPID TRANSPORT SYSTEM BINDING PROTEIN MLAD-RELATED"/>
    <property type="match status" value="1"/>
</dbReference>
<keyword evidence="1" id="KW-0812">Transmembrane</keyword>
<dbReference type="EMBL" id="CP003345">
    <property type="protein sequence ID" value="AFM03024.1"/>
    <property type="molecule type" value="Genomic_DNA"/>
</dbReference>
<accession>I4AGD9</accession>
<feature type="domain" description="Mce/MlaD" evidence="2">
    <location>
        <begin position="39"/>
        <end position="113"/>
    </location>
</feature>
<protein>
    <submittedName>
        <fullName evidence="3">ABC-type transport system involved in resistance to organic solvents, periplasmic component</fullName>
    </submittedName>
</protein>
<keyword evidence="1" id="KW-0472">Membrane</keyword>
<dbReference type="InterPro" id="IPR003399">
    <property type="entry name" value="Mce/MlaD"/>
</dbReference>
<evidence type="ECO:0000313" key="4">
    <source>
        <dbReference type="Proteomes" id="UP000006054"/>
    </source>
</evidence>
<sequence length="318" mass="35070">MKNISKEFKVGLLVVVAGMLLYLGFNFLKGRDFFSSDNTFYTFYDDIDGLTLSNQVIVNGYAVGRVDGIEMLPNQENKLMITLKIKKDISVKEGSVPMLADGGLLGGKQINLVLGKGKLLESGDTLKGDIELGLTDMIAEKAAPLAKNIDSTALVLKNMLVQYEAMSGSVAEILDNTKMTTASINGILADNRQQLKNITANLAALTSSLKDTEAQFKPVIAKLNTFAESLNELEFAEISKKSNELLAELNKTTQSINNADGTLGKLIHSDSLYQQLNYTVSDLDRLLIDLREHPQRYVHLSVFGKKDKKKEEEEKKEK</sequence>
<dbReference type="InterPro" id="IPR052336">
    <property type="entry name" value="MlaD_Phospholipid_Transporter"/>
</dbReference>
<dbReference type="STRING" id="880071.Fleli_0557"/>
<feature type="transmembrane region" description="Helical" evidence="1">
    <location>
        <begin position="12"/>
        <end position="28"/>
    </location>
</feature>
<dbReference type="Pfam" id="PF02470">
    <property type="entry name" value="MlaD"/>
    <property type="match status" value="1"/>
</dbReference>
<dbReference type="RefSeq" id="WP_014796484.1">
    <property type="nucleotide sequence ID" value="NC_018018.1"/>
</dbReference>
<keyword evidence="1" id="KW-1133">Transmembrane helix</keyword>
<dbReference type="HOGENOM" id="CLU_054524_1_0_10"/>